<dbReference type="Pfam" id="PF00903">
    <property type="entry name" value="Glyoxalase"/>
    <property type="match status" value="1"/>
</dbReference>
<sequence length="100" mass="11028">MGTLKAIASAGFRFHTLYRQNLIQVSRNFVTPPFQIRGLDHLVLTVKSIEDTTAFYSQTLGMEVITFKVNSQVIFTGAVGLGMSLSMNSRCAFCSFLGNN</sequence>
<dbReference type="AlphaFoldDB" id="A0A4W3H2B6"/>
<accession>A0A4W3H2B6</accession>
<reference evidence="2" key="5">
    <citation type="submission" date="2025-09" db="UniProtKB">
        <authorList>
            <consortium name="Ensembl"/>
        </authorList>
    </citation>
    <scope>IDENTIFICATION</scope>
</reference>
<reference evidence="3" key="1">
    <citation type="journal article" date="2006" name="Science">
        <title>Ancient noncoding elements conserved in the human genome.</title>
        <authorList>
            <person name="Venkatesh B."/>
            <person name="Kirkness E.F."/>
            <person name="Loh Y.H."/>
            <person name="Halpern A.L."/>
            <person name="Lee A.P."/>
            <person name="Johnson J."/>
            <person name="Dandona N."/>
            <person name="Viswanathan L.D."/>
            <person name="Tay A."/>
            <person name="Venter J.C."/>
            <person name="Strausberg R.L."/>
            <person name="Brenner S."/>
        </authorList>
    </citation>
    <scope>NUCLEOTIDE SEQUENCE [LARGE SCALE GENOMIC DNA]</scope>
</reference>
<dbReference type="Gene3D" id="3.10.180.10">
    <property type="entry name" value="2,3-Dihydroxybiphenyl 1,2-Dioxygenase, domain 1"/>
    <property type="match status" value="1"/>
</dbReference>
<dbReference type="SUPFAM" id="SSF54593">
    <property type="entry name" value="Glyoxalase/Bleomycin resistance protein/Dihydroxybiphenyl dioxygenase"/>
    <property type="match status" value="1"/>
</dbReference>
<reference evidence="3" key="2">
    <citation type="journal article" date="2007" name="PLoS Biol.">
        <title>Survey sequencing and comparative analysis of the elephant shark (Callorhinchus milii) genome.</title>
        <authorList>
            <person name="Venkatesh B."/>
            <person name="Kirkness E.F."/>
            <person name="Loh Y.H."/>
            <person name="Halpern A.L."/>
            <person name="Lee A.P."/>
            <person name="Johnson J."/>
            <person name="Dandona N."/>
            <person name="Viswanathan L.D."/>
            <person name="Tay A."/>
            <person name="Venter J.C."/>
            <person name="Strausberg R.L."/>
            <person name="Brenner S."/>
        </authorList>
    </citation>
    <scope>NUCLEOTIDE SEQUENCE [LARGE SCALE GENOMIC DNA]</scope>
</reference>
<protein>
    <recommendedName>
        <fullName evidence="1">Glyoxalase/fosfomycin resistance/dioxygenase domain-containing protein</fullName>
    </recommendedName>
</protein>
<reference evidence="2" key="4">
    <citation type="submission" date="2025-08" db="UniProtKB">
        <authorList>
            <consortium name="Ensembl"/>
        </authorList>
    </citation>
    <scope>IDENTIFICATION</scope>
</reference>
<reference evidence="3" key="3">
    <citation type="journal article" date="2014" name="Nature">
        <title>Elephant shark genome provides unique insights into gnathostome evolution.</title>
        <authorList>
            <consortium name="International Elephant Shark Genome Sequencing Consortium"/>
            <person name="Venkatesh B."/>
            <person name="Lee A.P."/>
            <person name="Ravi V."/>
            <person name="Maurya A.K."/>
            <person name="Lian M.M."/>
            <person name="Swann J.B."/>
            <person name="Ohta Y."/>
            <person name="Flajnik M.F."/>
            <person name="Sutoh Y."/>
            <person name="Kasahara M."/>
            <person name="Hoon S."/>
            <person name="Gangu V."/>
            <person name="Roy S.W."/>
            <person name="Irimia M."/>
            <person name="Korzh V."/>
            <person name="Kondrychyn I."/>
            <person name="Lim Z.W."/>
            <person name="Tay B.H."/>
            <person name="Tohari S."/>
            <person name="Kong K.W."/>
            <person name="Ho S."/>
            <person name="Lorente-Galdos B."/>
            <person name="Quilez J."/>
            <person name="Marques-Bonet T."/>
            <person name="Raney B.J."/>
            <person name="Ingham P.W."/>
            <person name="Tay A."/>
            <person name="Hillier L.W."/>
            <person name="Minx P."/>
            <person name="Boehm T."/>
            <person name="Wilson R.K."/>
            <person name="Brenner S."/>
            <person name="Warren W.C."/>
        </authorList>
    </citation>
    <scope>NUCLEOTIDE SEQUENCE [LARGE SCALE GENOMIC DNA]</scope>
</reference>
<proteinExistence type="predicted"/>
<dbReference type="InterPro" id="IPR004360">
    <property type="entry name" value="Glyas_Fos-R_dOase_dom"/>
</dbReference>
<dbReference type="Ensembl" id="ENSCMIT00000009743.1">
    <property type="protein sequence ID" value="ENSCMIP00000009485.1"/>
    <property type="gene ID" value="ENSCMIG00000005035.1"/>
</dbReference>
<dbReference type="InterPro" id="IPR029068">
    <property type="entry name" value="Glyas_Bleomycin-R_OHBP_Dase"/>
</dbReference>
<evidence type="ECO:0000259" key="1">
    <source>
        <dbReference type="Pfam" id="PF00903"/>
    </source>
</evidence>
<evidence type="ECO:0000313" key="2">
    <source>
        <dbReference type="Ensembl" id="ENSCMIP00000009485.1"/>
    </source>
</evidence>
<dbReference type="Proteomes" id="UP000314986">
    <property type="component" value="Unassembled WGS sequence"/>
</dbReference>
<organism evidence="2 3">
    <name type="scientific">Callorhinchus milii</name>
    <name type="common">Ghost shark</name>
    <dbReference type="NCBI Taxonomy" id="7868"/>
    <lineage>
        <taxon>Eukaryota</taxon>
        <taxon>Metazoa</taxon>
        <taxon>Chordata</taxon>
        <taxon>Craniata</taxon>
        <taxon>Vertebrata</taxon>
        <taxon>Chondrichthyes</taxon>
        <taxon>Holocephali</taxon>
        <taxon>Chimaeriformes</taxon>
        <taxon>Callorhinchidae</taxon>
        <taxon>Callorhinchus</taxon>
    </lineage>
</organism>
<keyword evidence="3" id="KW-1185">Reference proteome</keyword>
<dbReference type="InParanoid" id="A0A4W3H2B6"/>
<feature type="domain" description="Glyoxalase/fosfomycin resistance/dioxygenase" evidence="1">
    <location>
        <begin position="38"/>
        <end position="69"/>
    </location>
</feature>
<evidence type="ECO:0000313" key="3">
    <source>
        <dbReference type="Proteomes" id="UP000314986"/>
    </source>
</evidence>
<dbReference type="STRING" id="7868.ENSCMIP00000009485"/>
<name>A0A4W3H2B6_CALMI</name>